<dbReference type="Pfam" id="PF13558">
    <property type="entry name" value="SbcC_Walker_B"/>
    <property type="match status" value="1"/>
</dbReference>
<comment type="caution">
    <text evidence="6">The sequence shown here is derived from an EMBL/GenBank/DDBJ whole genome shotgun (WGS) entry which is preliminary data.</text>
</comment>
<feature type="domain" description="Rad50/SbcC-type AAA" evidence="5">
    <location>
        <begin position="5"/>
        <end position="220"/>
    </location>
</feature>
<comment type="subunit">
    <text evidence="2">Heterodimer of SbcC and SbcD.</text>
</comment>
<dbReference type="AlphaFoldDB" id="A0A846TJQ0"/>
<comment type="similarity">
    <text evidence="1">Belongs to the SMC family. SbcC subfamily.</text>
</comment>
<sequence length="1045" mass="119462">MKPLKLTMQAFGPYAGSETIDFKQLENRTMFVISGKTGSGKTTIFDGISYAIYGKASGEDRNGPDLRSQFAEDDVLTEVTLEFSLRRKTYRITRSPQQERKKKSGEGTTNIGAKAELYLIDENGELQLLASNVREVDEKVKEIMIIDSNQFRQILMIPQGEFRKLLTSDSKEKEVILQRLFHTEIYKRVEEKLKEEATILKKSVEDQVEKRDSQLRSIKAVENDELKVLLAAGSVNDTMILPLLKKEISAMEEKLQHLAKGREKLQLERDQMQQRLFEAEATLKQIQSLETLKTVKEKLEAQESLFVEKEKQSMLAKKAALLDAQEQLCHRLKADFDSISNQAAQIMKRIEDLTVKLKAAEQEQQKQIDREPERKAAADQLSKLANMKEEVLAFSRIDSEVKKIKATFDAKKQEREKGENTLKTAEDRLKVLQAGKEEAETAQITYFENDRQLEKLNRELDKLKKLSIHNQRLHQAQKSFETRMGLFNQAVARLNDGKSAAEELEQKWLHSQAAVLAGKLSDGNACPVCGSDHHPSPAKASEGFIPTEEDLKAAREQVSLLEKEKSSAEKSFIETEANLRSLNEAGEELLAEITGFLAGFEMEQLSDAVMLTERDIEKLKKEQQNLSLKKDNLEKIKTEITRFEEGKEKLQQQVKELDEGYQKLIIQYTEKKTTLERMIERIPAKLRSLQAFEASLHSAELLQKQLDQELEQARKNFQDAKELLGTETARREEAEKRIKEIETKLTTERETFKDNMTAQGFENYQAYSQAKISEQAIQKLESDVRNYREEIRSVRDRFSELTEMLKEVKKPDMDTLQNRFAELNQKIKEADEAYQDLNMKKRDNQSIFEQVVTLNEQMKVLEEKYKLVGHLYEISKGQNTYRITFERFVLAAFLDDILQEANERLNKMTSGRYRLMRKTDRSKGNVQSGLELLVLDAYTGQERHVKTLSGGESFKAALSLALGLADVVQNYAGGVSLETMFIDEGFGTLDPESLDQAIEALIDIQSSGRLVGIISHVPELKERIDARLEVISTQTGSKTEFVLMN</sequence>
<evidence type="ECO:0000259" key="5">
    <source>
        <dbReference type="Pfam" id="PF13476"/>
    </source>
</evidence>
<name>A0A846TJQ0_9BACI</name>
<dbReference type="RefSeq" id="WP_167830768.1">
    <property type="nucleotide sequence ID" value="NZ_JAAVUM010000001.1"/>
</dbReference>
<feature type="coiled-coil region" evidence="4">
    <location>
        <begin position="343"/>
        <end position="370"/>
    </location>
</feature>
<protein>
    <recommendedName>
        <fullName evidence="3">Nuclease SbcCD subunit C</fullName>
    </recommendedName>
</protein>
<proteinExistence type="inferred from homology"/>
<keyword evidence="4" id="KW-0175">Coiled coil</keyword>
<feature type="coiled-coil region" evidence="4">
    <location>
        <begin position="602"/>
        <end position="864"/>
    </location>
</feature>
<dbReference type="Proteomes" id="UP000587942">
    <property type="component" value="Unassembled WGS sequence"/>
</dbReference>
<evidence type="ECO:0000313" key="6">
    <source>
        <dbReference type="EMBL" id="NKE04255.1"/>
    </source>
</evidence>
<reference evidence="6 7" key="1">
    <citation type="submission" date="2020-03" db="EMBL/GenBank/DDBJ databases">
        <authorList>
            <person name="Sun Q."/>
        </authorList>
    </citation>
    <scope>NUCLEOTIDE SEQUENCE [LARGE SCALE GENOMIC DNA]</scope>
    <source>
        <strain evidence="6 7">KACC 21451</strain>
    </source>
</reference>
<dbReference type="GO" id="GO:0006302">
    <property type="term" value="P:double-strand break repair"/>
    <property type="evidence" value="ECO:0007669"/>
    <property type="project" value="InterPro"/>
</dbReference>
<organism evidence="6 7">
    <name type="scientific">Mesobacillus selenatarsenatis</name>
    <dbReference type="NCBI Taxonomy" id="388741"/>
    <lineage>
        <taxon>Bacteria</taxon>
        <taxon>Bacillati</taxon>
        <taxon>Bacillota</taxon>
        <taxon>Bacilli</taxon>
        <taxon>Bacillales</taxon>
        <taxon>Bacillaceae</taxon>
        <taxon>Mesobacillus</taxon>
    </lineage>
</organism>
<gene>
    <name evidence="6" type="ORF">GWK17_01985</name>
</gene>
<accession>A0A846TJQ0</accession>
<dbReference type="GO" id="GO:0016887">
    <property type="term" value="F:ATP hydrolysis activity"/>
    <property type="evidence" value="ECO:0007669"/>
    <property type="project" value="InterPro"/>
</dbReference>
<feature type="coiled-coil region" evidence="4">
    <location>
        <begin position="248"/>
        <end position="312"/>
    </location>
</feature>
<dbReference type="Gene3D" id="3.40.50.300">
    <property type="entry name" value="P-loop containing nucleotide triphosphate hydrolases"/>
    <property type="match status" value="2"/>
</dbReference>
<dbReference type="PANTHER" id="PTHR32114">
    <property type="entry name" value="ABC TRANSPORTER ABCH.3"/>
    <property type="match status" value="1"/>
</dbReference>
<dbReference type="PANTHER" id="PTHR32114:SF2">
    <property type="entry name" value="ABC TRANSPORTER ABCH.3"/>
    <property type="match status" value="1"/>
</dbReference>
<evidence type="ECO:0000256" key="2">
    <source>
        <dbReference type="ARBA" id="ARBA00011322"/>
    </source>
</evidence>
<evidence type="ECO:0000256" key="4">
    <source>
        <dbReference type="SAM" id="Coils"/>
    </source>
</evidence>
<dbReference type="SUPFAM" id="SSF52540">
    <property type="entry name" value="P-loop containing nucleoside triphosphate hydrolases"/>
    <property type="match status" value="1"/>
</dbReference>
<dbReference type="InterPro" id="IPR038729">
    <property type="entry name" value="Rad50/SbcC_AAA"/>
</dbReference>
<evidence type="ECO:0000313" key="7">
    <source>
        <dbReference type="Proteomes" id="UP000587942"/>
    </source>
</evidence>
<dbReference type="InterPro" id="IPR027417">
    <property type="entry name" value="P-loop_NTPase"/>
</dbReference>
<dbReference type="EMBL" id="JAAVUM010000001">
    <property type="protein sequence ID" value="NKE04255.1"/>
    <property type="molecule type" value="Genomic_DNA"/>
</dbReference>
<feature type="coiled-coil region" evidence="4">
    <location>
        <begin position="408"/>
        <end position="507"/>
    </location>
</feature>
<evidence type="ECO:0000256" key="1">
    <source>
        <dbReference type="ARBA" id="ARBA00006930"/>
    </source>
</evidence>
<dbReference type="Pfam" id="PF13476">
    <property type="entry name" value="AAA_23"/>
    <property type="match status" value="1"/>
</dbReference>
<evidence type="ECO:0000256" key="3">
    <source>
        <dbReference type="ARBA" id="ARBA00013368"/>
    </source>
</evidence>